<protein>
    <submittedName>
        <fullName evidence="1">Uncharacterized protein</fullName>
    </submittedName>
</protein>
<dbReference type="Proteomes" id="UP000095472">
    <property type="component" value="Chromosome"/>
</dbReference>
<proteinExistence type="predicted"/>
<sequence>MSNHHSSSISSDPTISNQSPEPNRSSRRRERIIAFIVAAIGAALLSVLILGRFSFAYLPTQAAVLNPEMYRH</sequence>
<evidence type="ECO:0000313" key="2">
    <source>
        <dbReference type="Proteomes" id="UP000095472"/>
    </source>
</evidence>
<keyword evidence="2" id="KW-1185">Reference proteome</keyword>
<dbReference type="EMBL" id="CP182909">
    <property type="protein sequence ID" value="XPM65249.1"/>
    <property type="molecule type" value="Genomic_DNA"/>
</dbReference>
<gene>
    <name evidence="1" type="ORF">BH720_005620</name>
</gene>
<reference evidence="1 2" key="1">
    <citation type="journal article" date="2016" name="Genome Announc.">
        <title>Draft Genome Sequence of the Thermotolerant Cyanobacterium Desertifilum sp. IPPAS B-1220.</title>
        <authorList>
            <person name="Mironov K.S."/>
            <person name="Sinetova M.A."/>
            <person name="Bolatkhan K."/>
            <person name="Zayadan B.K."/>
            <person name="Ustinova V.V."/>
            <person name="Kupriyanova E.V."/>
            <person name="Skrypnik A.N."/>
            <person name="Gogoleva N.E."/>
            <person name="Gogolev Y.V."/>
            <person name="Los D.A."/>
        </authorList>
    </citation>
    <scope>NUCLEOTIDE SEQUENCE [LARGE SCALE GENOMIC DNA]</scope>
    <source>
        <strain evidence="1 2">IPPAS B-1220</strain>
    </source>
</reference>
<name>A0ACD5GWV7_9CYAN</name>
<evidence type="ECO:0000313" key="1">
    <source>
        <dbReference type="EMBL" id="XPM65249.1"/>
    </source>
</evidence>
<accession>A0ACD5GWV7</accession>
<organism evidence="1 2">
    <name type="scientific">Desertifilum tharense IPPAS B-1220</name>
    <dbReference type="NCBI Taxonomy" id="1781255"/>
    <lineage>
        <taxon>Bacteria</taxon>
        <taxon>Bacillati</taxon>
        <taxon>Cyanobacteriota</taxon>
        <taxon>Cyanophyceae</taxon>
        <taxon>Desertifilales</taxon>
        <taxon>Desertifilaceae</taxon>
        <taxon>Desertifilum</taxon>
    </lineage>
</organism>